<feature type="domain" description="NmrA-like" evidence="3">
    <location>
        <begin position="7"/>
        <end position="253"/>
    </location>
</feature>
<proteinExistence type="inferred from homology"/>
<sequence>MATQRPLILVTGATGAQGGAAARKLLEAGWRVRIFTRDPDGPAARALIDAGAEAAAGDLDDAASLANALQGVHGVFSVQVPDARGTDSERRHGFALVELARAAGVNHFVHTSVCEAGKHTAFPRWESGYWWQKYWTDKWDVEEAVRTAGFTHWTVLKPAFMMDNFAQPKARHMFPHLQQGTILTALEPATRMQLIAAADVGALARAAFAAPTTFSHKNIDLAAEALTMDEVAATLAQVLGKPVSARSVSPAQAIEAGLFHGWVRSQEWTNAVGYRADIARLNAMLGAEGLALTPFAQWVERHQGRIRID</sequence>
<reference evidence="4 5" key="1">
    <citation type="submission" date="2016-03" db="EMBL/GenBank/DDBJ databases">
        <title>Draft Genome Assembly of Pseudomonas putida strain CBF10-2.</title>
        <authorList>
            <person name="Iyer R.S."/>
            <person name="Damania A."/>
        </authorList>
    </citation>
    <scope>NUCLEOTIDE SEQUENCE [LARGE SCALE GENOMIC DNA]</scope>
    <source>
        <strain evidence="4 5">CBF10-2</strain>
    </source>
</reference>
<keyword evidence="2" id="KW-0521">NADP</keyword>
<protein>
    <submittedName>
        <fullName evidence="4">NmrA family protein</fullName>
    </submittedName>
</protein>
<dbReference type="EMBL" id="LUCV01000004">
    <property type="protein sequence ID" value="OAI94845.1"/>
    <property type="molecule type" value="Genomic_DNA"/>
</dbReference>
<dbReference type="PANTHER" id="PTHR42748">
    <property type="entry name" value="NITROGEN METABOLITE REPRESSION PROTEIN NMRA FAMILY MEMBER"/>
    <property type="match status" value="1"/>
</dbReference>
<organism evidence="4 5">
    <name type="scientific">Pseudomonas putida</name>
    <name type="common">Arthrobacter siderocapsulatus</name>
    <dbReference type="NCBI Taxonomy" id="303"/>
    <lineage>
        <taxon>Bacteria</taxon>
        <taxon>Pseudomonadati</taxon>
        <taxon>Pseudomonadota</taxon>
        <taxon>Gammaproteobacteria</taxon>
        <taxon>Pseudomonadales</taxon>
        <taxon>Pseudomonadaceae</taxon>
        <taxon>Pseudomonas</taxon>
    </lineage>
</organism>
<evidence type="ECO:0000313" key="5">
    <source>
        <dbReference type="Proteomes" id="UP000077752"/>
    </source>
</evidence>
<gene>
    <name evidence="4" type="ORF">AYO28_07405</name>
</gene>
<dbReference type="PANTHER" id="PTHR42748:SF7">
    <property type="entry name" value="NMRA LIKE REDOX SENSOR 1-RELATED"/>
    <property type="match status" value="1"/>
</dbReference>
<dbReference type="SUPFAM" id="SSF51735">
    <property type="entry name" value="NAD(P)-binding Rossmann-fold domains"/>
    <property type="match status" value="1"/>
</dbReference>
<dbReference type="InterPro" id="IPR051164">
    <property type="entry name" value="NmrA-like_oxidored"/>
</dbReference>
<dbReference type="Proteomes" id="UP000077752">
    <property type="component" value="Unassembled WGS sequence"/>
</dbReference>
<evidence type="ECO:0000256" key="2">
    <source>
        <dbReference type="ARBA" id="ARBA00022857"/>
    </source>
</evidence>
<name>A0A177SV67_PSEPU</name>
<dbReference type="AlphaFoldDB" id="A0A177SV67"/>
<dbReference type="Gene3D" id="3.40.50.720">
    <property type="entry name" value="NAD(P)-binding Rossmann-like Domain"/>
    <property type="match status" value="1"/>
</dbReference>
<dbReference type="InterPro" id="IPR008030">
    <property type="entry name" value="NmrA-like"/>
</dbReference>
<evidence type="ECO:0000313" key="4">
    <source>
        <dbReference type="EMBL" id="OAI94845.1"/>
    </source>
</evidence>
<comment type="similarity">
    <text evidence="1">Belongs to the NmrA-type oxidoreductase family.</text>
</comment>
<accession>A0A177SV67</accession>
<dbReference type="InterPro" id="IPR036291">
    <property type="entry name" value="NAD(P)-bd_dom_sf"/>
</dbReference>
<dbReference type="RefSeq" id="WP_064301414.1">
    <property type="nucleotide sequence ID" value="NZ_LUCV01000004.1"/>
</dbReference>
<dbReference type="Gene3D" id="3.90.25.10">
    <property type="entry name" value="UDP-galactose 4-epimerase, domain 1"/>
    <property type="match status" value="1"/>
</dbReference>
<evidence type="ECO:0000256" key="1">
    <source>
        <dbReference type="ARBA" id="ARBA00006328"/>
    </source>
</evidence>
<comment type="caution">
    <text evidence="4">The sequence shown here is derived from an EMBL/GenBank/DDBJ whole genome shotgun (WGS) entry which is preliminary data.</text>
</comment>
<evidence type="ECO:0000259" key="3">
    <source>
        <dbReference type="Pfam" id="PF05368"/>
    </source>
</evidence>
<dbReference type="Pfam" id="PF05368">
    <property type="entry name" value="NmrA"/>
    <property type="match status" value="1"/>
</dbReference>